<dbReference type="SUPFAM" id="SSF55469">
    <property type="entry name" value="FMN-dependent nitroreductase-like"/>
    <property type="match status" value="1"/>
</dbReference>
<protein>
    <submittedName>
        <fullName evidence="3">SagB family peptide dehydrogenase</fullName>
    </submittedName>
</protein>
<dbReference type="NCBIfam" id="TIGR03605">
    <property type="entry name" value="antibiot_sagB"/>
    <property type="match status" value="1"/>
</dbReference>
<feature type="compositionally biased region" description="Low complexity" evidence="1">
    <location>
        <begin position="267"/>
        <end position="312"/>
    </location>
</feature>
<evidence type="ECO:0000313" key="3">
    <source>
        <dbReference type="EMBL" id="WUP52703.1"/>
    </source>
</evidence>
<sequence length="574" mass="60883">MQQEAREVVRDYTEAVFRRARVPMEPLNYEVDWADQPSRHKSYPGAPRLPLPADPPALPSLRDLHTGEHLPPVTGWSLPRLAALLRLSYGVLDRRLAVNWNQDAAKRAHFEHAVWGRGTASGGGMYPVELYLVCGAGGPLLPGVHHYHTGAHVLERLLPGDLTGTVRAALDVAGADGEAPGPGASYLLATIRFWKNSFKYNSFCYHVVTQDLGALLGSWDLLAPALGASVRRLLRFDPAPLDRLLGLDSDEESVFAVVPLDWAGGTPAPGSAAATAPESAAATAPESAAATATGPAAATAAGPAAPTATGGSRARVRYHAFERSRRVREFPAVTAVHRAAAAPAAPGTVDAATPRDLPGEPVALPEARLDRLDRPLSTVLTTRTSSFGRFRRPPELTAADLATTLAFAAAGRRYPADVKGPDGGPALTRLWVFANHVDGLPAGGYAYCARRHALLPAGPEPDEGMSAFLQRQYFLTNYTMDQVGAVLAISGRPDAVLDALGPRGYRVLNAEVGTVAQRVYCAATAQRLGCGAVLGFDNVAMNTALGLDGTDERTVLFLLLGRHPETAADLVYRL</sequence>
<dbReference type="InterPro" id="IPR020051">
    <property type="entry name" value="SagB-type_dehydrogenase"/>
</dbReference>
<feature type="domain" description="Nitroreductase" evidence="2">
    <location>
        <begin position="470"/>
        <end position="561"/>
    </location>
</feature>
<dbReference type="EMBL" id="CP108084">
    <property type="protein sequence ID" value="WUP52703.1"/>
    <property type="molecule type" value="Genomic_DNA"/>
</dbReference>
<feature type="compositionally biased region" description="Low complexity" evidence="1">
    <location>
        <begin position="341"/>
        <end position="354"/>
    </location>
</feature>
<name>A0ABZ1SDV4_9ACTN</name>
<dbReference type="Pfam" id="PF00881">
    <property type="entry name" value="Nitroreductase"/>
    <property type="match status" value="1"/>
</dbReference>
<organism evidence="3 4">
    <name type="scientific">Micromonospora globbae</name>
    <dbReference type="NCBI Taxonomy" id="1894969"/>
    <lineage>
        <taxon>Bacteria</taxon>
        <taxon>Bacillati</taxon>
        <taxon>Actinomycetota</taxon>
        <taxon>Actinomycetes</taxon>
        <taxon>Micromonosporales</taxon>
        <taxon>Micromonosporaceae</taxon>
        <taxon>Micromonospora</taxon>
    </lineage>
</organism>
<dbReference type="InterPro" id="IPR052544">
    <property type="entry name" value="Bacteriocin_Proc_Enz"/>
</dbReference>
<keyword evidence="4" id="KW-1185">Reference proteome</keyword>
<feature type="region of interest" description="Disordered" evidence="1">
    <location>
        <begin position="341"/>
        <end position="361"/>
    </location>
</feature>
<gene>
    <name evidence="3" type="ORF">OG994_14820</name>
</gene>
<dbReference type="PANTHER" id="PTHR43745">
    <property type="entry name" value="NITROREDUCTASE MJ1384-RELATED"/>
    <property type="match status" value="1"/>
</dbReference>
<dbReference type="PANTHER" id="PTHR43745:SF2">
    <property type="entry name" value="NITROREDUCTASE MJ1384-RELATED"/>
    <property type="match status" value="1"/>
</dbReference>
<dbReference type="InterPro" id="IPR000415">
    <property type="entry name" value="Nitroreductase-like"/>
</dbReference>
<feature type="region of interest" description="Disordered" evidence="1">
    <location>
        <begin position="267"/>
        <end position="313"/>
    </location>
</feature>
<evidence type="ECO:0000259" key="2">
    <source>
        <dbReference type="Pfam" id="PF00881"/>
    </source>
</evidence>
<evidence type="ECO:0000256" key="1">
    <source>
        <dbReference type="SAM" id="MobiDB-lite"/>
    </source>
</evidence>
<evidence type="ECO:0000313" key="4">
    <source>
        <dbReference type="Proteomes" id="UP001432190"/>
    </source>
</evidence>
<reference evidence="3" key="1">
    <citation type="submission" date="2022-10" db="EMBL/GenBank/DDBJ databases">
        <title>The complete genomes of actinobacterial strains from the NBC collection.</title>
        <authorList>
            <person name="Joergensen T.S."/>
            <person name="Alvarez Arevalo M."/>
            <person name="Sterndorff E.B."/>
            <person name="Faurdal D."/>
            <person name="Vuksanovic O."/>
            <person name="Mourched A.-S."/>
            <person name="Charusanti P."/>
            <person name="Shaw S."/>
            <person name="Blin K."/>
            <person name="Weber T."/>
        </authorList>
    </citation>
    <scope>NUCLEOTIDE SEQUENCE</scope>
    <source>
        <strain evidence="3">NBC_00256</strain>
    </source>
</reference>
<accession>A0ABZ1SDV4</accession>
<dbReference type="Proteomes" id="UP001432190">
    <property type="component" value="Chromosome"/>
</dbReference>
<dbReference type="InterPro" id="IPR029479">
    <property type="entry name" value="Nitroreductase"/>
</dbReference>
<dbReference type="RefSeq" id="WP_328853588.1">
    <property type="nucleotide sequence ID" value="NZ_CP108084.1"/>
</dbReference>
<dbReference type="Gene3D" id="3.40.109.10">
    <property type="entry name" value="NADH Oxidase"/>
    <property type="match status" value="2"/>
</dbReference>
<proteinExistence type="predicted"/>